<evidence type="ECO:0000313" key="3">
    <source>
        <dbReference type="Proteomes" id="UP000308901"/>
    </source>
</evidence>
<evidence type="ECO:0000256" key="1">
    <source>
        <dbReference type="SAM" id="Phobius"/>
    </source>
</evidence>
<reference evidence="2 3" key="1">
    <citation type="submission" date="2019-05" db="EMBL/GenBank/DDBJ databases">
        <title>Arcobacter sp. nov., isolated from sea sediment.</title>
        <authorList>
            <person name="Kim W."/>
        </authorList>
    </citation>
    <scope>NUCLEOTIDE SEQUENCE [LARGE SCALE GENOMIC DNA]</scope>
    <source>
        <strain evidence="2 3">CAU 1517</strain>
    </source>
</reference>
<gene>
    <name evidence="2" type="ORF">FDK22_09630</name>
</gene>
<keyword evidence="1" id="KW-0472">Membrane</keyword>
<organism evidence="2 3">
    <name type="scientific">Arcobacter arenosus</name>
    <dbReference type="NCBI Taxonomy" id="2576037"/>
    <lineage>
        <taxon>Bacteria</taxon>
        <taxon>Pseudomonadati</taxon>
        <taxon>Campylobacterota</taxon>
        <taxon>Epsilonproteobacteria</taxon>
        <taxon>Campylobacterales</taxon>
        <taxon>Arcobacteraceae</taxon>
        <taxon>Arcobacter</taxon>
    </lineage>
</organism>
<protein>
    <submittedName>
        <fullName evidence="2">Nucleoside recognition protein</fullName>
    </submittedName>
</protein>
<keyword evidence="1" id="KW-1133">Transmembrane helix</keyword>
<dbReference type="Proteomes" id="UP000308901">
    <property type="component" value="Unassembled WGS sequence"/>
</dbReference>
<keyword evidence="3" id="KW-1185">Reference proteome</keyword>
<proteinExistence type="predicted"/>
<name>A0A5R8Y0H5_9BACT</name>
<accession>A0A5R8Y0H5</accession>
<feature type="transmembrane region" description="Helical" evidence="1">
    <location>
        <begin position="117"/>
        <end position="143"/>
    </location>
</feature>
<dbReference type="OrthoDB" id="9797308at2"/>
<feature type="transmembrane region" description="Helical" evidence="1">
    <location>
        <begin position="83"/>
        <end position="105"/>
    </location>
</feature>
<dbReference type="RefSeq" id="WP_138152718.1">
    <property type="nucleotide sequence ID" value="NZ_VANU01000004.1"/>
</dbReference>
<comment type="caution">
    <text evidence="2">The sequence shown here is derived from an EMBL/GenBank/DDBJ whole genome shotgun (WGS) entry which is preliminary data.</text>
</comment>
<evidence type="ECO:0000313" key="2">
    <source>
        <dbReference type="EMBL" id="TLP37573.1"/>
    </source>
</evidence>
<feature type="transmembrane region" description="Helical" evidence="1">
    <location>
        <begin position="56"/>
        <end position="77"/>
    </location>
</feature>
<sequence length="298" mass="33521">MNYKESFKSSLKSAWIVLKLIIPIYIIADILFYYNTLSYISFLIEPFTSIIGLPPETSLAIISGMFLNVYASVAFAAPLDLSIHQWSILAVFVGIAHSLPVEGVIMKKIGIGNFYSYTLRIISAFIVAFFTSLMPANFFSASLTDKVFEKQTYENIVDLLQNSILNSIELSITVIILITVLIFLMDFIKSRNFIKQSQKNVSKGFSITVGIILGITYGAGILIKEVESGNISKDDIFYIGTFLMICHAVIEDTLLFVIFGADFTMVVVIRTIAAIIISYILLQWYKKRDSKRLDFRVI</sequence>
<dbReference type="AlphaFoldDB" id="A0A5R8Y0H5"/>
<feature type="transmembrane region" description="Helical" evidence="1">
    <location>
        <begin position="20"/>
        <end position="44"/>
    </location>
</feature>
<feature type="transmembrane region" description="Helical" evidence="1">
    <location>
        <begin position="236"/>
        <end position="260"/>
    </location>
</feature>
<feature type="transmembrane region" description="Helical" evidence="1">
    <location>
        <begin position="205"/>
        <end position="224"/>
    </location>
</feature>
<dbReference type="EMBL" id="VANU01000004">
    <property type="protein sequence ID" value="TLP37573.1"/>
    <property type="molecule type" value="Genomic_DNA"/>
</dbReference>
<feature type="transmembrane region" description="Helical" evidence="1">
    <location>
        <begin position="163"/>
        <end position="184"/>
    </location>
</feature>
<feature type="transmembrane region" description="Helical" evidence="1">
    <location>
        <begin position="267"/>
        <end position="285"/>
    </location>
</feature>
<keyword evidence="1" id="KW-0812">Transmembrane</keyword>